<evidence type="ECO:0000313" key="2">
    <source>
        <dbReference type="Proteomes" id="UP001519460"/>
    </source>
</evidence>
<dbReference type="EMBL" id="JACVVK020000104">
    <property type="protein sequence ID" value="KAK7492284.1"/>
    <property type="molecule type" value="Genomic_DNA"/>
</dbReference>
<keyword evidence="2" id="KW-1185">Reference proteome</keyword>
<dbReference type="Proteomes" id="UP001519460">
    <property type="component" value="Unassembled WGS sequence"/>
</dbReference>
<organism evidence="1 2">
    <name type="scientific">Batillaria attramentaria</name>
    <dbReference type="NCBI Taxonomy" id="370345"/>
    <lineage>
        <taxon>Eukaryota</taxon>
        <taxon>Metazoa</taxon>
        <taxon>Spiralia</taxon>
        <taxon>Lophotrochozoa</taxon>
        <taxon>Mollusca</taxon>
        <taxon>Gastropoda</taxon>
        <taxon>Caenogastropoda</taxon>
        <taxon>Sorbeoconcha</taxon>
        <taxon>Cerithioidea</taxon>
        <taxon>Batillariidae</taxon>
        <taxon>Batillaria</taxon>
    </lineage>
</organism>
<protein>
    <submittedName>
        <fullName evidence="1">Uncharacterized protein</fullName>
    </submittedName>
</protein>
<feature type="non-terminal residue" evidence="1">
    <location>
        <position position="148"/>
    </location>
</feature>
<evidence type="ECO:0000313" key="1">
    <source>
        <dbReference type="EMBL" id="KAK7492284.1"/>
    </source>
</evidence>
<accession>A0ABD0KYJ2</accession>
<proteinExistence type="predicted"/>
<sequence>MFIMRANNSPEELCLSPLALTCPWSLAGQLSCGHSATYGHSLVRATVLMAVGGSRCGQIFRLQLSACALDSSDHVSEFLGGRDRSVLLTFRGGIVHAVLCSKGAGSCAHPEVGKSAVLRFCSSSHHFTESLGGRKSIGCEALDFQDQG</sequence>
<name>A0ABD0KYJ2_9CAEN</name>
<comment type="caution">
    <text evidence="1">The sequence shown here is derived from an EMBL/GenBank/DDBJ whole genome shotgun (WGS) entry which is preliminary data.</text>
</comment>
<reference evidence="1 2" key="1">
    <citation type="journal article" date="2023" name="Sci. Data">
        <title>Genome assembly of the Korean intertidal mud-creeper Batillaria attramentaria.</title>
        <authorList>
            <person name="Patra A.K."/>
            <person name="Ho P.T."/>
            <person name="Jun S."/>
            <person name="Lee S.J."/>
            <person name="Kim Y."/>
            <person name="Won Y.J."/>
        </authorList>
    </citation>
    <scope>NUCLEOTIDE SEQUENCE [LARGE SCALE GENOMIC DNA]</scope>
    <source>
        <tissue evidence="1">Foot muscle</tissue>
    </source>
</reference>
<gene>
    <name evidence="1" type="ORF">BaRGS_00016381</name>
</gene>
<dbReference type="AlphaFoldDB" id="A0ABD0KYJ2"/>